<dbReference type="InterPro" id="IPR036390">
    <property type="entry name" value="WH_DNA-bd_sf"/>
</dbReference>
<dbReference type="OrthoDB" id="9808360at2"/>
<dbReference type="GO" id="GO:0003700">
    <property type="term" value="F:DNA-binding transcription factor activity"/>
    <property type="evidence" value="ECO:0007669"/>
    <property type="project" value="TreeGrafter"/>
</dbReference>
<dbReference type="Gene3D" id="1.10.10.10">
    <property type="entry name" value="Winged helix-like DNA-binding domain superfamily/Winged helix DNA-binding domain"/>
    <property type="match status" value="1"/>
</dbReference>
<gene>
    <name evidence="2" type="ORF">SAMN04324258_0936</name>
</gene>
<organism evidence="2 3">
    <name type="scientific">Krasilnikoviella flava</name>
    <dbReference type="NCBI Taxonomy" id="526729"/>
    <lineage>
        <taxon>Bacteria</taxon>
        <taxon>Bacillati</taxon>
        <taxon>Actinomycetota</taxon>
        <taxon>Actinomycetes</taxon>
        <taxon>Micrococcales</taxon>
        <taxon>Promicromonosporaceae</taxon>
        <taxon>Krasilnikoviella</taxon>
    </lineage>
</organism>
<protein>
    <submittedName>
        <fullName evidence="2">Transcriptional regulator, BadM/Rrf2 family</fullName>
    </submittedName>
</protein>
<evidence type="ECO:0000256" key="1">
    <source>
        <dbReference type="ARBA" id="ARBA00023125"/>
    </source>
</evidence>
<dbReference type="InterPro" id="IPR030489">
    <property type="entry name" value="TR_Rrf2-type_CS"/>
</dbReference>
<dbReference type="PROSITE" id="PS51197">
    <property type="entry name" value="HTH_RRF2_2"/>
    <property type="match status" value="1"/>
</dbReference>
<dbReference type="NCBIfam" id="TIGR00738">
    <property type="entry name" value="rrf2_super"/>
    <property type="match status" value="1"/>
</dbReference>
<dbReference type="AlphaFoldDB" id="A0A1T5IUN8"/>
<accession>A0A1T5IUN8</accession>
<dbReference type="PROSITE" id="PS01332">
    <property type="entry name" value="HTH_RRF2_1"/>
    <property type="match status" value="1"/>
</dbReference>
<dbReference type="PANTHER" id="PTHR33221:SF5">
    <property type="entry name" value="HTH-TYPE TRANSCRIPTIONAL REGULATOR ISCR"/>
    <property type="match status" value="1"/>
</dbReference>
<keyword evidence="1" id="KW-0238">DNA-binding</keyword>
<reference evidence="2 3" key="1">
    <citation type="submission" date="2017-02" db="EMBL/GenBank/DDBJ databases">
        <authorList>
            <person name="Peterson S.W."/>
        </authorList>
    </citation>
    <scope>NUCLEOTIDE SEQUENCE [LARGE SCALE GENOMIC DNA]</scope>
    <source>
        <strain evidence="2 3">DSM 21481</strain>
    </source>
</reference>
<evidence type="ECO:0000313" key="3">
    <source>
        <dbReference type="Proteomes" id="UP000189777"/>
    </source>
</evidence>
<sequence>MRISAKADYAVRAAAELAASDDGPVPAESLARAQEVPHRFLEAILSDLRREGIVASRRGAGGGYVLARPADKVTVADVVRAVDGPLVFVRDARPSDLEYAGAAASLLHVWVALRVNVRAVLEQVTLADLAAGNIPDVVRRLTEQESAWINP</sequence>
<dbReference type="Pfam" id="PF02082">
    <property type="entry name" value="Rrf2"/>
    <property type="match status" value="1"/>
</dbReference>
<dbReference type="Proteomes" id="UP000189777">
    <property type="component" value="Unassembled WGS sequence"/>
</dbReference>
<dbReference type="SUPFAM" id="SSF46785">
    <property type="entry name" value="Winged helix' DNA-binding domain"/>
    <property type="match status" value="1"/>
</dbReference>
<name>A0A1T5IUN8_9MICO</name>
<dbReference type="GO" id="GO:0005829">
    <property type="term" value="C:cytosol"/>
    <property type="evidence" value="ECO:0007669"/>
    <property type="project" value="TreeGrafter"/>
</dbReference>
<keyword evidence="3" id="KW-1185">Reference proteome</keyword>
<evidence type="ECO:0000313" key="2">
    <source>
        <dbReference type="EMBL" id="SKC42861.1"/>
    </source>
</evidence>
<proteinExistence type="predicted"/>
<dbReference type="InterPro" id="IPR036388">
    <property type="entry name" value="WH-like_DNA-bd_sf"/>
</dbReference>
<dbReference type="GO" id="GO:0003677">
    <property type="term" value="F:DNA binding"/>
    <property type="evidence" value="ECO:0007669"/>
    <property type="project" value="UniProtKB-KW"/>
</dbReference>
<dbReference type="PANTHER" id="PTHR33221">
    <property type="entry name" value="WINGED HELIX-TURN-HELIX TRANSCRIPTIONAL REGULATOR, RRF2 FAMILY"/>
    <property type="match status" value="1"/>
</dbReference>
<dbReference type="EMBL" id="FUZQ01000001">
    <property type="protein sequence ID" value="SKC42861.1"/>
    <property type="molecule type" value="Genomic_DNA"/>
</dbReference>
<dbReference type="RefSeq" id="WP_079571499.1">
    <property type="nucleotide sequence ID" value="NZ_FUZQ01000001.1"/>
</dbReference>
<dbReference type="InterPro" id="IPR000944">
    <property type="entry name" value="Tscrpt_reg_Rrf2"/>
</dbReference>
<dbReference type="STRING" id="526729.SAMN04324258_0936"/>